<dbReference type="InterPro" id="IPR000415">
    <property type="entry name" value="Nitroreductase-like"/>
</dbReference>
<proteinExistence type="predicted"/>
<comment type="caution">
    <text evidence="1">The sequence shown here is derived from an EMBL/GenBank/DDBJ whole genome shotgun (WGS) entry which is preliminary data.</text>
</comment>
<sequence length="334" mass="37400">MTDSDLSLVPDRPTMLAAMQAAGRAPSVHNTQPWRWVLDGAGLRLYRDDRRLLDVADPAGRQLVISCGAMLHHARTAFAAAGWHTDTVRIPDPGRPEWLATIEFRRWSTPPAQIVARAEAIMRRRTERLPMREPERWEELEHRLRALARYPDVVFDVLDDSARPRLAVASEQSAAVQRYDMQYQSELHWWTAHSKPSEGIPREALAAGRDAANTPIRRTFPTVRHPPERADHPDRAELVVLSTHGDSTAQWLAVGEALSAVLLECTVSGAASCALTHLTELPAARRLIAELIDHQIIPQVVIRIGADDSASSPRTPRRAVEEFLTLDETPDRIR</sequence>
<accession>A0A931N6T3</accession>
<dbReference type="AlphaFoldDB" id="A0A931N6T3"/>
<dbReference type="SUPFAM" id="SSF55469">
    <property type="entry name" value="FMN-dependent nitroreductase-like"/>
    <property type="match status" value="1"/>
</dbReference>
<reference evidence="1" key="1">
    <citation type="submission" date="2020-11" db="EMBL/GenBank/DDBJ databases">
        <title>Nocardia NEAU-351.nov., a novel actinomycete isolated from the cow dung.</title>
        <authorList>
            <person name="Zhang X."/>
        </authorList>
    </citation>
    <scope>NUCLEOTIDE SEQUENCE</scope>
    <source>
        <strain evidence="1">NEAU-351</strain>
    </source>
</reference>
<evidence type="ECO:0008006" key="3">
    <source>
        <dbReference type="Google" id="ProtNLM"/>
    </source>
</evidence>
<protein>
    <recommendedName>
        <fullName evidence="3">NAD(P)H nitroreductase</fullName>
    </recommendedName>
</protein>
<dbReference type="PANTHER" id="PTHR23026:SF123">
    <property type="entry name" value="NAD(P)H NITROREDUCTASE RV3131-RELATED"/>
    <property type="match status" value="1"/>
</dbReference>
<organism evidence="1 2">
    <name type="scientific">Nocardia bovistercoris</name>
    <dbReference type="NCBI Taxonomy" id="2785916"/>
    <lineage>
        <taxon>Bacteria</taxon>
        <taxon>Bacillati</taxon>
        <taxon>Actinomycetota</taxon>
        <taxon>Actinomycetes</taxon>
        <taxon>Mycobacteriales</taxon>
        <taxon>Nocardiaceae</taxon>
        <taxon>Nocardia</taxon>
    </lineage>
</organism>
<dbReference type="InterPro" id="IPR050627">
    <property type="entry name" value="Nitroreductase/BluB"/>
</dbReference>
<dbReference type="NCBIfam" id="NF047509">
    <property type="entry name" value="Rv3131_FMN_oxido"/>
    <property type="match status" value="1"/>
</dbReference>
<dbReference type="Proteomes" id="UP000655751">
    <property type="component" value="Unassembled WGS sequence"/>
</dbReference>
<keyword evidence="2" id="KW-1185">Reference proteome</keyword>
<evidence type="ECO:0000313" key="1">
    <source>
        <dbReference type="EMBL" id="MBH0781072.1"/>
    </source>
</evidence>
<dbReference type="GO" id="GO:0016491">
    <property type="term" value="F:oxidoreductase activity"/>
    <property type="evidence" value="ECO:0007669"/>
    <property type="project" value="InterPro"/>
</dbReference>
<dbReference type="EMBL" id="JADMLG010000020">
    <property type="protein sequence ID" value="MBH0781072.1"/>
    <property type="molecule type" value="Genomic_DNA"/>
</dbReference>
<dbReference type="Gene3D" id="3.40.109.10">
    <property type="entry name" value="NADH Oxidase"/>
    <property type="match status" value="1"/>
</dbReference>
<name>A0A931N6T3_9NOCA</name>
<dbReference type="PANTHER" id="PTHR23026">
    <property type="entry name" value="NADPH NITROREDUCTASE"/>
    <property type="match status" value="1"/>
</dbReference>
<evidence type="ECO:0000313" key="2">
    <source>
        <dbReference type="Proteomes" id="UP000655751"/>
    </source>
</evidence>
<gene>
    <name evidence="1" type="ORF">IT779_32845</name>
</gene>
<dbReference type="RefSeq" id="WP_196153371.1">
    <property type="nucleotide sequence ID" value="NZ_JADMLG010000020.1"/>
</dbReference>